<sequence length="462" mass="49782">MLTGNLPKLLAFSGSAPSAIGVAAARSLCSGGVLVAHSTPGPGMHSAARDAPRAVAAAEEGVANPTRSGSDDAHPGYVPEPTEPGDRRHRLVIVGSGWGGFSLLKYADAKRVHVSMVSARPFFLFTPLLASTCVGTLEFRSIQEPVRNMRFPNEGDFHQAIVTGVDTSKQLLLCQSALDASYKYSVHYDTLVLGVGMRPNTFNIEGVTKYGHFLKELADARAIRVHLLRNLELACEPGVSAEERQRLLTVVIAGGGATGVEFGAELHDFLVQDLPKLYPHLQDHIRIVLVEPNDILGAFDSRLRTFAERKIRQRRDMTIVRKFIVDVTEKNVHFKDGTTHPFGVLVWVTGLAPSPLAVSLSQFPKNKQHQFVVDQQLRVTGIPNVYALGDCAAMTPALPCTAQVAERQGRYLASVLSNLGSDSAAVASAPPFVFKSMGMMAYVGDHDAISDLPVTKLSGKDA</sequence>
<dbReference type="SUPFAM" id="SSF51905">
    <property type="entry name" value="FAD/NAD(P)-binding domain"/>
    <property type="match status" value="1"/>
</dbReference>
<dbReference type="InterPro" id="IPR036188">
    <property type="entry name" value="FAD/NAD-bd_sf"/>
</dbReference>
<evidence type="ECO:0000259" key="7">
    <source>
        <dbReference type="Pfam" id="PF07992"/>
    </source>
</evidence>
<dbReference type="AlphaFoldDB" id="A0A0D2WH99"/>
<feature type="domain" description="FAD/NAD(P)-binding" evidence="7">
    <location>
        <begin position="90"/>
        <end position="409"/>
    </location>
</feature>
<comment type="similarity">
    <text evidence="1">Belongs to the NADH dehydrogenase family.</text>
</comment>
<dbReference type="GO" id="GO:0003954">
    <property type="term" value="F:NADH dehydrogenase activity"/>
    <property type="evidence" value="ECO:0007669"/>
    <property type="project" value="InterPro"/>
</dbReference>
<dbReference type="PRINTS" id="PR00469">
    <property type="entry name" value="PNDRDTASEII"/>
</dbReference>
<dbReference type="PANTHER" id="PTHR43706">
    <property type="entry name" value="NADH DEHYDROGENASE"/>
    <property type="match status" value="1"/>
</dbReference>
<dbReference type="GO" id="GO:0005739">
    <property type="term" value="C:mitochondrion"/>
    <property type="evidence" value="ECO:0007669"/>
    <property type="project" value="TreeGrafter"/>
</dbReference>
<dbReference type="PhylomeDB" id="A0A0D2WH99"/>
<dbReference type="InterPro" id="IPR045024">
    <property type="entry name" value="NDH-2"/>
</dbReference>
<protein>
    <recommendedName>
        <fullName evidence="7">FAD/NAD(P)-binding domain-containing protein</fullName>
    </recommendedName>
</protein>
<feature type="region of interest" description="Disordered" evidence="6">
    <location>
        <begin position="58"/>
        <end position="88"/>
    </location>
</feature>
<gene>
    <name evidence="8" type="ORF">CAOG_000527</name>
</gene>
<keyword evidence="2" id="KW-0285">Flavoprotein</keyword>
<evidence type="ECO:0000313" key="8">
    <source>
        <dbReference type="EMBL" id="KJE88960.1"/>
    </source>
</evidence>
<evidence type="ECO:0000256" key="4">
    <source>
        <dbReference type="ARBA" id="ARBA00023002"/>
    </source>
</evidence>
<dbReference type="PRINTS" id="PR00368">
    <property type="entry name" value="FADPNR"/>
</dbReference>
<dbReference type="OrthoDB" id="3244603at2759"/>
<keyword evidence="9" id="KW-1185">Reference proteome</keyword>
<dbReference type="EMBL" id="KE346360">
    <property type="protein sequence ID" value="KJE88960.1"/>
    <property type="molecule type" value="Genomic_DNA"/>
</dbReference>
<dbReference type="Gene3D" id="3.50.50.100">
    <property type="match status" value="1"/>
</dbReference>
<keyword evidence="5" id="KW-0520">NAD</keyword>
<evidence type="ECO:0000256" key="5">
    <source>
        <dbReference type="ARBA" id="ARBA00023027"/>
    </source>
</evidence>
<keyword evidence="4" id="KW-0560">Oxidoreductase</keyword>
<name>A0A0D2WH99_CAPO3</name>
<reference evidence="9" key="1">
    <citation type="submission" date="2011-02" db="EMBL/GenBank/DDBJ databases">
        <title>The Genome Sequence of Capsaspora owczarzaki ATCC 30864.</title>
        <authorList>
            <person name="Russ C."/>
            <person name="Cuomo C."/>
            <person name="Burger G."/>
            <person name="Gray M.W."/>
            <person name="Holland P.W.H."/>
            <person name="King N."/>
            <person name="Lang F.B.F."/>
            <person name="Roger A.J."/>
            <person name="Ruiz-Trillo I."/>
            <person name="Young S.K."/>
            <person name="Zeng Q."/>
            <person name="Gargeya S."/>
            <person name="Alvarado L."/>
            <person name="Berlin A."/>
            <person name="Chapman S.B."/>
            <person name="Chen Z."/>
            <person name="Freedman E."/>
            <person name="Gellesch M."/>
            <person name="Goldberg J."/>
            <person name="Griggs A."/>
            <person name="Gujja S."/>
            <person name="Heilman E."/>
            <person name="Heiman D."/>
            <person name="Howarth C."/>
            <person name="Mehta T."/>
            <person name="Neiman D."/>
            <person name="Pearson M."/>
            <person name="Roberts A."/>
            <person name="Saif S."/>
            <person name="Shea T."/>
            <person name="Shenoy N."/>
            <person name="Sisk P."/>
            <person name="Stolte C."/>
            <person name="Sykes S."/>
            <person name="White J."/>
            <person name="Yandava C."/>
            <person name="Haas B."/>
            <person name="Nusbaum C."/>
            <person name="Birren B."/>
        </authorList>
    </citation>
    <scope>NUCLEOTIDE SEQUENCE</scope>
    <source>
        <strain evidence="9">ATCC 30864</strain>
    </source>
</reference>
<evidence type="ECO:0000256" key="2">
    <source>
        <dbReference type="ARBA" id="ARBA00022630"/>
    </source>
</evidence>
<evidence type="ECO:0000313" key="9">
    <source>
        <dbReference type="Proteomes" id="UP000008743"/>
    </source>
</evidence>
<dbReference type="InParanoid" id="A0A0D2WH99"/>
<dbReference type="Pfam" id="PF07992">
    <property type="entry name" value="Pyr_redox_2"/>
    <property type="match status" value="1"/>
</dbReference>
<dbReference type="STRING" id="595528.A0A0D2WH99"/>
<keyword evidence="3" id="KW-0274">FAD</keyword>
<evidence type="ECO:0000256" key="6">
    <source>
        <dbReference type="SAM" id="MobiDB-lite"/>
    </source>
</evidence>
<evidence type="ECO:0000256" key="3">
    <source>
        <dbReference type="ARBA" id="ARBA00022827"/>
    </source>
</evidence>
<organism evidence="8 9">
    <name type="scientific">Capsaspora owczarzaki (strain ATCC 30864)</name>
    <dbReference type="NCBI Taxonomy" id="595528"/>
    <lineage>
        <taxon>Eukaryota</taxon>
        <taxon>Filasterea</taxon>
        <taxon>Capsaspora</taxon>
    </lineage>
</organism>
<accession>A0A0D2WH99</accession>
<dbReference type="Proteomes" id="UP000008743">
    <property type="component" value="Unassembled WGS sequence"/>
</dbReference>
<dbReference type="PANTHER" id="PTHR43706:SF13">
    <property type="entry name" value="NADH DEHYDROGENASE-RELATED"/>
    <property type="match status" value="1"/>
</dbReference>
<dbReference type="eggNOG" id="KOG2495">
    <property type="taxonomic scope" value="Eukaryota"/>
</dbReference>
<proteinExistence type="inferred from homology"/>
<dbReference type="InterPro" id="IPR023753">
    <property type="entry name" value="FAD/NAD-binding_dom"/>
</dbReference>
<evidence type="ECO:0000256" key="1">
    <source>
        <dbReference type="ARBA" id="ARBA00005272"/>
    </source>
</evidence>